<keyword evidence="5 6" id="KW-0472">Membrane</keyword>
<dbReference type="SUPFAM" id="SSF103473">
    <property type="entry name" value="MFS general substrate transporter"/>
    <property type="match status" value="1"/>
</dbReference>
<evidence type="ECO:0000256" key="6">
    <source>
        <dbReference type="SAM" id="Phobius"/>
    </source>
</evidence>
<feature type="transmembrane region" description="Helical" evidence="6">
    <location>
        <begin position="348"/>
        <end position="367"/>
    </location>
</feature>
<dbReference type="RefSeq" id="XP_007768826.1">
    <property type="nucleotide sequence ID" value="XM_007770636.1"/>
</dbReference>
<organism evidence="8 9">
    <name type="scientific">Coniophora puteana (strain RWD-64-598)</name>
    <name type="common">Brown rot fungus</name>
    <dbReference type="NCBI Taxonomy" id="741705"/>
    <lineage>
        <taxon>Eukaryota</taxon>
        <taxon>Fungi</taxon>
        <taxon>Dikarya</taxon>
        <taxon>Basidiomycota</taxon>
        <taxon>Agaricomycotina</taxon>
        <taxon>Agaricomycetes</taxon>
        <taxon>Agaricomycetidae</taxon>
        <taxon>Boletales</taxon>
        <taxon>Coniophorineae</taxon>
        <taxon>Coniophoraceae</taxon>
        <taxon>Coniophora</taxon>
    </lineage>
</organism>
<dbReference type="GO" id="GO:0016020">
    <property type="term" value="C:membrane"/>
    <property type="evidence" value="ECO:0007669"/>
    <property type="project" value="UniProtKB-SubCell"/>
</dbReference>
<dbReference type="PROSITE" id="PS50850">
    <property type="entry name" value="MFS"/>
    <property type="match status" value="1"/>
</dbReference>
<evidence type="ECO:0000313" key="8">
    <source>
        <dbReference type="EMBL" id="EIW81502.1"/>
    </source>
</evidence>
<dbReference type="EMBL" id="JH711578">
    <property type="protein sequence ID" value="EIW81502.1"/>
    <property type="molecule type" value="Genomic_DNA"/>
</dbReference>
<feature type="domain" description="Major facilitator superfamily (MFS) profile" evidence="7">
    <location>
        <begin position="49"/>
        <end position="460"/>
    </location>
</feature>
<dbReference type="AlphaFoldDB" id="A0A5M3MQN9"/>
<gene>
    <name evidence="8" type="ORF">CONPUDRAFT_124620</name>
</gene>
<dbReference type="PANTHER" id="PTHR43791:SF6">
    <property type="entry name" value="TRANSPORTER, PUTATIVE (AFU_ORTHOLOGUE AFUA_1G16690)-RELATED"/>
    <property type="match status" value="1"/>
</dbReference>
<keyword evidence="9" id="KW-1185">Reference proteome</keyword>
<feature type="transmembrane region" description="Helical" evidence="6">
    <location>
        <begin position="86"/>
        <end position="108"/>
    </location>
</feature>
<feature type="transmembrane region" description="Helical" evidence="6">
    <location>
        <begin position="315"/>
        <end position="336"/>
    </location>
</feature>
<dbReference type="FunFam" id="1.20.1250.20:FF:000057">
    <property type="entry name" value="MFS general substrate transporter"/>
    <property type="match status" value="1"/>
</dbReference>
<evidence type="ECO:0000256" key="2">
    <source>
        <dbReference type="ARBA" id="ARBA00022448"/>
    </source>
</evidence>
<dbReference type="InterPro" id="IPR036259">
    <property type="entry name" value="MFS_trans_sf"/>
</dbReference>
<evidence type="ECO:0000256" key="4">
    <source>
        <dbReference type="ARBA" id="ARBA00022989"/>
    </source>
</evidence>
<dbReference type="GeneID" id="19199840"/>
<dbReference type="Proteomes" id="UP000053558">
    <property type="component" value="Unassembled WGS sequence"/>
</dbReference>
<keyword evidence="2" id="KW-0813">Transport</keyword>
<keyword evidence="4 6" id="KW-1133">Transmembrane helix</keyword>
<dbReference type="InterPro" id="IPR011701">
    <property type="entry name" value="MFS"/>
</dbReference>
<feature type="transmembrane region" description="Helical" evidence="6">
    <location>
        <begin position="115"/>
        <end position="134"/>
    </location>
</feature>
<accession>A0A5M3MQN9</accession>
<dbReference type="OMA" id="LPHNARG"/>
<proteinExistence type="predicted"/>
<keyword evidence="3 6" id="KW-0812">Transmembrane</keyword>
<dbReference type="Pfam" id="PF07690">
    <property type="entry name" value="MFS_1"/>
    <property type="match status" value="1"/>
</dbReference>
<sequence>MMTEKQPIEPSKPLSEEIEVAGVSRDAGFGGPEGRRKLERRLLWKIDLRMSILGIIYILNYIDRNNASAARLRGFQSDLNLTDSQYASIISIAYVGYIIMQIPANMLIDKSGAPAMIIAGSMVVWGAMSILTGICHDFVGALMTRFFLGFVEAAFFPGSLLLLSMWYKREELGLRIAVLFCGNILSNAFGSLFAAGILDTMEGKLGQAAWRWLFFIEGSLTIFFACLALFILPNFPHNTRGLTDAERTLAVLRMQEEDASIGETSQGNAGTSGLRLALTDWKTWWYAMAMTARIMALSFNLFLPTLAATMGYGRTVTLLMCAPPYIFATLFSFAYCRISDKLQIRFNLMAVSEGAGILGFIIAMSTMNIGARYFSLFLMAQSFSGLIISYAWMNSSFYWPPSRRAAAIAFINAFSQLGDIAGSYIWPTNYGPSYRYSYGICIAASGLSIAMSWVFRRHLSKLNKALEREATEGKGGAYRFPL</sequence>
<feature type="transmembrane region" description="Helical" evidence="6">
    <location>
        <begin position="174"/>
        <end position="198"/>
    </location>
</feature>
<evidence type="ECO:0000313" key="9">
    <source>
        <dbReference type="Proteomes" id="UP000053558"/>
    </source>
</evidence>
<dbReference type="FunFam" id="1.20.1250.20:FF:000013">
    <property type="entry name" value="MFS general substrate transporter"/>
    <property type="match status" value="1"/>
</dbReference>
<dbReference type="OrthoDB" id="2985014at2759"/>
<name>A0A5M3MQN9_CONPW</name>
<comment type="subcellular location">
    <subcellularLocation>
        <location evidence="1">Membrane</location>
        <topology evidence="1">Multi-pass membrane protein</topology>
    </subcellularLocation>
</comment>
<keyword evidence="8" id="KW-0762">Sugar transport</keyword>
<feature type="transmembrane region" description="Helical" evidence="6">
    <location>
        <begin position="210"/>
        <end position="232"/>
    </location>
</feature>
<evidence type="ECO:0000256" key="1">
    <source>
        <dbReference type="ARBA" id="ARBA00004141"/>
    </source>
</evidence>
<evidence type="ECO:0000259" key="7">
    <source>
        <dbReference type="PROSITE" id="PS50850"/>
    </source>
</evidence>
<dbReference type="PANTHER" id="PTHR43791">
    <property type="entry name" value="PERMEASE-RELATED"/>
    <property type="match status" value="1"/>
</dbReference>
<dbReference type="GO" id="GO:0022857">
    <property type="term" value="F:transmembrane transporter activity"/>
    <property type="evidence" value="ECO:0007669"/>
    <property type="project" value="InterPro"/>
</dbReference>
<feature type="transmembrane region" description="Helical" evidence="6">
    <location>
        <begin position="146"/>
        <end position="167"/>
    </location>
</feature>
<protein>
    <submittedName>
        <fullName evidence="8">Sugar transporter</fullName>
    </submittedName>
</protein>
<feature type="transmembrane region" description="Helical" evidence="6">
    <location>
        <begin position="436"/>
        <end position="455"/>
    </location>
</feature>
<evidence type="ECO:0000256" key="5">
    <source>
        <dbReference type="ARBA" id="ARBA00023136"/>
    </source>
</evidence>
<reference evidence="9" key="1">
    <citation type="journal article" date="2012" name="Science">
        <title>The Paleozoic origin of enzymatic lignin decomposition reconstructed from 31 fungal genomes.</title>
        <authorList>
            <person name="Floudas D."/>
            <person name="Binder M."/>
            <person name="Riley R."/>
            <person name="Barry K."/>
            <person name="Blanchette R.A."/>
            <person name="Henrissat B."/>
            <person name="Martinez A.T."/>
            <person name="Otillar R."/>
            <person name="Spatafora J.W."/>
            <person name="Yadav J.S."/>
            <person name="Aerts A."/>
            <person name="Benoit I."/>
            <person name="Boyd A."/>
            <person name="Carlson A."/>
            <person name="Copeland A."/>
            <person name="Coutinho P.M."/>
            <person name="de Vries R.P."/>
            <person name="Ferreira P."/>
            <person name="Findley K."/>
            <person name="Foster B."/>
            <person name="Gaskell J."/>
            <person name="Glotzer D."/>
            <person name="Gorecki P."/>
            <person name="Heitman J."/>
            <person name="Hesse C."/>
            <person name="Hori C."/>
            <person name="Igarashi K."/>
            <person name="Jurgens J.A."/>
            <person name="Kallen N."/>
            <person name="Kersten P."/>
            <person name="Kohler A."/>
            <person name="Kuees U."/>
            <person name="Kumar T.K.A."/>
            <person name="Kuo A."/>
            <person name="LaButti K."/>
            <person name="Larrondo L.F."/>
            <person name="Lindquist E."/>
            <person name="Ling A."/>
            <person name="Lombard V."/>
            <person name="Lucas S."/>
            <person name="Lundell T."/>
            <person name="Martin R."/>
            <person name="McLaughlin D.J."/>
            <person name="Morgenstern I."/>
            <person name="Morin E."/>
            <person name="Murat C."/>
            <person name="Nagy L.G."/>
            <person name="Nolan M."/>
            <person name="Ohm R.A."/>
            <person name="Patyshakuliyeva A."/>
            <person name="Rokas A."/>
            <person name="Ruiz-Duenas F.J."/>
            <person name="Sabat G."/>
            <person name="Salamov A."/>
            <person name="Samejima M."/>
            <person name="Schmutz J."/>
            <person name="Slot J.C."/>
            <person name="St John F."/>
            <person name="Stenlid J."/>
            <person name="Sun H."/>
            <person name="Sun S."/>
            <person name="Syed K."/>
            <person name="Tsang A."/>
            <person name="Wiebenga A."/>
            <person name="Young D."/>
            <person name="Pisabarro A."/>
            <person name="Eastwood D.C."/>
            <person name="Martin F."/>
            <person name="Cullen D."/>
            <person name="Grigoriev I.V."/>
            <person name="Hibbett D.S."/>
        </authorList>
    </citation>
    <scope>NUCLEOTIDE SEQUENCE [LARGE SCALE GENOMIC DNA]</scope>
    <source>
        <strain evidence="9">RWD-64-598 SS2</strain>
    </source>
</reference>
<dbReference type="KEGG" id="cput:CONPUDRAFT_124620"/>
<dbReference type="InterPro" id="IPR020846">
    <property type="entry name" value="MFS_dom"/>
</dbReference>
<feature type="transmembrane region" description="Helical" evidence="6">
    <location>
        <begin position="284"/>
        <end position="303"/>
    </location>
</feature>
<comment type="caution">
    <text evidence="8">The sequence shown here is derived from an EMBL/GenBank/DDBJ whole genome shotgun (WGS) entry which is preliminary data.</text>
</comment>
<evidence type="ECO:0000256" key="3">
    <source>
        <dbReference type="ARBA" id="ARBA00022692"/>
    </source>
</evidence>
<feature type="transmembrane region" description="Helical" evidence="6">
    <location>
        <begin position="373"/>
        <end position="393"/>
    </location>
</feature>
<dbReference type="Gene3D" id="1.20.1250.20">
    <property type="entry name" value="MFS general substrate transporter like domains"/>
    <property type="match status" value="2"/>
</dbReference>